<comment type="caution">
    <text evidence="4">The sequence shown here is derived from an EMBL/GenBank/DDBJ whole genome shotgun (WGS) entry which is preliminary data.</text>
</comment>
<dbReference type="PROSITE" id="PS50175">
    <property type="entry name" value="ASP_PROT_RETROV"/>
    <property type="match status" value="1"/>
</dbReference>
<evidence type="ECO:0000313" key="4">
    <source>
        <dbReference type="EMBL" id="KAK4880716.1"/>
    </source>
</evidence>
<protein>
    <recommendedName>
        <fullName evidence="3">Peptidase A2 domain-containing protein</fullName>
    </recommendedName>
</protein>
<dbReference type="GO" id="GO:0004190">
    <property type="term" value="F:aspartic-type endopeptidase activity"/>
    <property type="evidence" value="ECO:0007669"/>
    <property type="project" value="InterPro"/>
</dbReference>
<dbReference type="Gene3D" id="2.40.70.10">
    <property type="entry name" value="Acid Proteases"/>
    <property type="match status" value="1"/>
</dbReference>
<feature type="domain" description="Peptidase A2" evidence="3">
    <location>
        <begin position="125"/>
        <end position="206"/>
    </location>
</feature>
<dbReference type="AlphaFoldDB" id="A0AAN7PHT3"/>
<gene>
    <name evidence="4" type="ORF">RN001_008862</name>
</gene>
<dbReference type="InterPro" id="IPR001969">
    <property type="entry name" value="Aspartic_peptidase_AS"/>
</dbReference>
<feature type="region of interest" description="Disordered" evidence="2">
    <location>
        <begin position="286"/>
        <end position="325"/>
    </location>
</feature>
<dbReference type="SUPFAM" id="SSF50630">
    <property type="entry name" value="Acid proteases"/>
    <property type="match status" value="1"/>
</dbReference>
<keyword evidence="1" id="KW-0378">Hydrolase</keyword>
<dbReference type="EMBL" id="JARPUR010000003">
    <property type="protein sequence ID" value="KAK4880716.1"/>
    <property type="molecule type" value="Genomic_DNA"/>
</dbReference>
<sequence length="325" mass="36890">MASEDRADVEPRGQFNVTLEDLIATAVRAANLSESHQITNNELQNLIPEFSGSPEENVDQWFKRIDKVQDRRLEAPVLSTNERIRGLQTTPDSTTTTMMITEKKPNIYEIPVKLQLDEEGSSISVQAMLDTGSPISIIKAQYLPTYAYSTDLNNFNKDFYGVNGAKLNIVGIFDRKVFVNDRPMNIVFHVVADDTMSFPAILGRDFTSLPNIKVVLGDTLVVTYYDYANCDDQYENTELEEIMLIDCNVKEGDLNINPKLDYVTKSDVETRMLLEYDDDDDKFEFENESDLDENDHVEVCSEYSDNEDVSGGESEQETNENEYGE</sequence>
<keyword evidence="5" id="KW-1185">Reference proteome</keyword>
<dbReference type="Proteomes" id="UP001353858">
    <property type="component" value="Unassembled WGS sequence"/>
</dbReference>
<dbReference type="CDD" id="cd00303">
    <property type="entry name" value="retropepsin_like"/>
    <property type="match status" value="1"/>
</dbReference>
<accession>A0AAN7PHT3</accession>
<reference evidence="5" key="1">
    <citation type="submission" date="2023-01" db="EMBL/GenBank/DDBJ databases">
        <title>Key to firefly adult light organ development and bioluminescence: homeobox transcription factors regulate luciferase expression and transportation to peroxisome.</title>
        <authorList>
            <person name="Fu X."/>
        </authorList>
    </citation>
    <scope>NUCLEOTIDE SEQUENCE [LARGE SCALE GENOMIC DNA]</scope>
</reference>
<dbReference type="InterPro" id="IPR021109">
    <property type="entry name" value="Peptidase_aspartic_dom_sf"/>
</dbReference>
<dbReference type="Pfam" id="PF00077">
    <property type="entry name" value="RVP"/>
    <property type="match status" value="1"/>
</dbReference>
<proteinExistence type="predicted"/>
<dbReference type="InterPro" id="IPR001995">
    <property type="entry name" value="Peptidase_A2_cat"/>
</dbReference>
<name>A0AAN7PHT3_9COLE</name>
<feature type="compositionally biased region" description="Acidic residues" evidence="2">
    <location>
        <begin position="304"/>
        <end position="325"/>
    </location>
</feature>
<evidence type="ECO:0000256" key="1">
    <source>
        <dbReference type="ARBA" id="ARBA00022801"/>
    </source>
</evidence>
<organism evidence="4 5">
    <name type="scientific">Aquatica leii</name>
    <dbReference type="NCBI Taxonomy" id="1421715"/>
    <lineage>
        <taxon>Eukaryota</taxon>
        <taxon>Metazoa</taxon>
        <taxon>Ecdysozoa</taxon>
        <taxon>Arthropoda</taxon>
        <taxon>Hexapoda</taxon>
        <taxon>Insecta</taxon>
        <taxon>Pterygota</taxon>
        <taxon>Neoptera</taxon>
        <taxon>Endopterygota</taxon>
        <taxon>Coleoptera</taxon>
        <taxon>Polyphaga</taxon>
        <taxon>Elateriformia</taxon>
        <taxon>Elateroidea</taxon>
        <taxon>Lampyridae</taxon>
        <taxon>Luciolinae</taxon>
        <taxon>Aquatica</taxon>
    </lineage>
</organism>
<dbReference type="GO" id="GO:0006508">
    <property type="term" value="P:proteolysis"/>
    <property type="evidence" value="ECO:0007669"/>
    <property type="project" value="InterPro"/>
</dbReference>
<dbReference type="InterPro" id="IPR018061">
    <property type="entry name" value="Retropepsins"/>
</dbReference>
<dbReference type="PROSITE" id="PS00141">
    <property type="entry name" value="ASP_PROTEASE"/>
    <property type="match status" value="1"/>
</dbReference>
<evidence type="ECO:0000259" key="3">
    <source>
        <dbReference type="PROSITE" id="PS50175"/>
    </source>
</evidence>
<evidence type="ECO:0000256" key="2">
    <source>
        <dbReference type="SAM" id="MobiDB-lite"/>
    </source>
</evidence>
<evidence type="ECO:0000313" key="5">
    <source>
        <dbReference type="Proteomes" id="UP001353858"/>
    </source>
</evidence>